<evidence type="ECO:0000256" key="1">
    <source>
        <dbReference type="SAM" id="MobiDB-lite"/>
    </source>
</evidence>
<accession>A0A397HGV7</accession>
<keyword evidence="3" id="KW-1185">Reference proteome</keyword>
<sequence>MAAISKMSEGGNEPQEDLITEELDQPERGHDQEERNQDLGETQNLSNHPRSAVPRQPISAEEYEAWRRRSLDHQRSGFNLYSVTEPDPVRGPPPPYPYEEAAEPSIRALARDPNLNGETSGRHFLYHHLRTRRRVPLVNGVPRLTEHQARATSDARDPPPYSRFESSEQHPRRYQPGVVRSLTGIDRDLARFPQFTQFMRAQRRLDRNQPSASAIQDLSGDPELPPYSSPEDFAQQLRGNLRGRLSERDYLWRAFVTVYEAAEHDLEEGQPGPVRTLPELYRLFELLFAMPAPRGNPRP</sequence>
<feature type="region of interest" description="Disordered" evidence="1">
    <location>
        <begin position="203"/>
        <end position="229"/>
    </location>
</feature>
<dbReference type="VEuPathDB" id="FungiDB:CDV56_105563"/>
<feature type="region of interest" description="Disordered" evidence="1">
    <location>
        <begin position="1"/>
        <end position="96"/>
    </location>
</feature>
<comment type="caution">
    <text evidence="2">The sequence shown here is derived from an EMBL/GenBank/DDBJ whole genome shotgun (WGS) entry which is preliminary data.</text>
</comment>
<dbReference type="Proteomes" id="UP000215305">
    <property type="component" value="Unassembled WGS sequence"/>
</dbReference>
<proteinExistence type="predicted"/>
<dbReference type="GeneID" id="38127537"/>
<evidence type="ECO:0000313" key="2">
    <source>
        <dbReference type="EMBL" id="RHZ62139.1"/>
    </source>
</evidence>
<evidence type="ECO:0000313" key="3">
    <source>
        <dbReference type="Proteomes" id="UP000215305"/>
    </source>
</evidence>
<feature type="compositionally biased region" description="Acidic residues" evidence="1">
    <location>
        <begin position="14"/>
        <end position="24"/>
    </location>
</feature>
<feature type="region of interest" description="Disordered" evidence="1">
    <location>
        <begin position="144"/>
        <end position="174"/>
    </location>
</feature>
<feature type="compositionally biased region" description="Polar residues" evidence="1">
    <location>
        <begin position="39"/>
        <end position="49"/>
    </location>
</feature>
<feature type="compositionally biased region" description="Basic and acidic residues" evidence="1">
    <location>
        <begin position="144"/>
        <end position="157"/>
    </location>
</feature>
<feature type="compositionally biased region" description="Basic and acidic residues" evidence="1">
    <location>
        <begin position="25"/>
        <end position="38"/>
    </location>
</feature>
<feature type="compositionally biased region" description="Basic and acidic residues" evidence="1">
    <location>
        <begin position="64"/>
        <end position="75"/>
    </location>
</feature>
<organism evidence="2 3">
    <name type="scientific">Aspergillus thermomutatus</name>
    <name type="common">Neosartorya pseudofischeri</name>
    <dbReference type="NCBI Taxonomy" id="41047"/>
    <lineage>
        <taxon>Eukaryota</taxon>
        <taxon>Fungi</taxon>
        <taxon>Dikarya</taxon>
        <taxon>Ascomycota</taxon>
        <taxon>Pezizomycotina</taxon>
        <taxon>Eurotiomycetes</taxon>
        <taxon>Eurotiomycetidae</taxon>
        <taxon>Eurotiales</taxon>
        <taxon>Aspergillaceae</taxon>
        <taxon>Aspergillus</taxon>
        <taxon>Aspergillus subgen. Fumigati</taxon>
    </lineage>
</organism>
<dbReference type="EMBL" id="NKHU02000039">
    <property type="protein sequence ID" value="RHZ62139.1"/>
    <property type="molecule type" value="Genomic_DNA"/>
</dbReference>
<dbReference type="RefSeq" id="XP_026616655.1">
    <property type="nucleotide sequence ID" value="XM_026759182.1"/>
</dbReference>
<dbReference type="AlphaFoldDB" id="A0A397HGV7"/>
<dbReference type="OrthoDB" id="4502193at2759"/>
<name>A0A397HGV7_ASPTH</name>
<gene>
    <name evidence="2" type="ORF">CDV56_105563</name>
</gene>
<protein>
    <submittedName>
        <fullName evidence="2">Uncharacterized protein</fullName>
    </submittedName>
</protein>
<reference evidence="2" key="1">
    <citation type="submission" date="2018-08" db="EMBL/GenBank/DDBJ databases">
        <title>Draft genome sequence of azole-resistant Aspergillus thermomutatus (Neosartorya pseudofischeri) strain HMR AF 39, isolated from a human nasal aspirate.</title>
        <authorList>
            <person name="Parent-Michaud M."/>
            <person name="Dufresne P.J."/>
            <person name="Fournier E."/>
            <person name="Martineau C."/>
            <person name="Moreira S."/>
            <person name="Perkins V."/>
            <person name="De Repentigny L."/>
            <person name="Dufresne S.F."/>
        </authorList>
    </citation>
    <scope>NUCLEOTIDE SEQUENCE [LARGE SCALE GENOMIC DNA]</scope>
    <source>
        <strain evidence="2">HMR AF 39</strain>
    </source>
</reference>